<accession>A0A975K4W2</accession>
<dbReference type="AlphaFoldDB" id="A0A975K4W2"/>
<keyword evidence="3" id="KW-1185">Reference proteome</keyword>
<keyword evidence="1" id="KW-0732">Signal</keyword>
<evidence type="ECO:0000313" key="2">
    <source>
        <dbReference type="EMBL" id="QUT04890.1"/>
    </source>
</evidence>
<protein>
    <recommendedName>
        <fullName evidence="4">DUF11 domain-containing protein</fullName>
    </recommendedName>
</protein>
<feature type="chain" id="PRO_5036926211" description="DUF11 domain-containing protein" evidence="1">
    <location>
        <begin position="22"/>
        <end position="156"/>
    </location>
</feature>
<dbReference type="RefSeq" id="WP_212608627.1">
    <property type="nucleotide sequence ID" value="NZ_CP073910.1"/>
</dbReference>
<organism evidence="2 3">
    <name type="scientific">Sphingobium phenoxybenzoativorans</name>
    <dbReference type="NCBI Taxonomy" id="1592790"/>
    <lineage>
        <taxon>Bacteria</taxon>
        <taxon>Pseudomonadati</taxon>
        <taxon>Pseudomonadota</taxon>
        <taxon>Alphaproteobacteria</taxon>
        <taxon>Sphingomonadales</taxon>
        <taxon>Sphingomonadaceae</taxon>
        <taxon>Sphingobium</taxon>
    </lineage>
</organism>
<evidence type="ECO:0000256" key="1">
    <source>
        <dbReference type="SAM" id="SignalP"/>
    </source>
</evidence>
<sequence>MRFPIGLCTAVAALTAAPAFGAGLTVTNTVFAQQRSTAPDGTTRIALTPATRVTPGDRVVYQLAYRNGGAQPIEGLTLNNPLPDALAYRGPAQGSPAPEVSVDGKTYGPLATLKVRGADGAWHAARPEDVTHVRWRIANALPAGAAGKVAFEAVLK</sequence>
<name>A0A975K4W2_9SPHN</name>
<gene>
    <name evidence="2" type="ORF">KFK14_17955</name>
</gene>
<evidence type="ECO:0008006" key="4">
    <source>
        <dbReference type="Google" id="ProtNLM"/>
    </source>
</evidence>
<reference evidence="2" key="1">
    <citation type="submission" date="2021-04" db="EMBL/GenBank/DDBJ databases">
        <title>Isolation of p-tert-butylphenol degrading bacteria Sphingobium phenoxybenzoativorans Tas13 from active sludge.</title>
        <authorList>
            <person name="Li Y."/>
        </authorList>
    </citation>
    <scope>NUCLEOTIDE SEQUENCE</scope>
    <source>
        <strain evidence="2">Tas13</strain>
    </source>
</reference>
<dbReference type="KEGG" id="spph:KFK14_17955"/>
<feature type="signal peptide" evidence="1">
    <location>
        <begin position="1"/>
        <end position="21"/>
    </location>
</feature>
<dbReference type="Proteomes" id="UP000681425">
    <property type="component" value="Chromosome"/>
</dbReference>
<proteinExistence type="predicted"/>
<dbReference type="EMBL" id="CP073910">
    <property type="protein sequence ID" value="QUT04890.1"/>
    <property type="molecule type" value="Genomic_DNA"/>
</dbReference>
<evidence type="ECO:0000313" key="3">
    <source>
        <dbReference type="Proteomes" id="UP000681425"/>
    </source>
</evidence>